<gene>
    <name evidence="1" type="ORF">DMB90_04915</name>
</gene>
<accession>A0A5P6AA39</accession>
<evidence type="ECO:0000313" key="1">
    <source>
        <dbReference type="EMBL" id="QFG76504.1"/>
    </source>
</evidence>
<name>A0A5P6AA39_RAOPL</name>
<dbReference type="EMBL" id="CP029752">
    <property type="protein sequence ID" value="QFG76504.1"/>
    <property type="molecule type" value="Genomic_DNA"/>
</dbReference>
<protein>
    <submittedName>
        <fullName evidence="1">Uncharacterized protein</fullName>
    </submittedName>
</protein>
<reference evidence="1" key="1">
    <citation type="submission" date="2018-05" db="EMBL/GenBank/DDBJ databases">
        <title>Bacterial isolates from healthy term breastfed infants carrying antibiotic resistance genes.</title>
        <authorList>
            <person name="Casaburi G."/>
        </authorList>
    </citation>
    <scope>NUCLEOTIDE SEQUENCE [LARGE SCALE GENOMIC DNA]</scope>
    <source>
        <strain evidence="1">7084_4</strain>
    </source>
</reference>
<sequence>MTDAAGSVFSPSVAAWASAVGWVTRNPMATGGVVVFVTVPDTAPASHSIATLKLLVLVMLALSSAAPIGEE</sequence>
<dbReference type="AlphaFoldDB" id="A0A5P6AA39"/>
<organism evidence="1">
    <name type="scientific">Raoultella planticola</name>
    <name type="common">Klebsiella planticola</name>
    <dbReference type="NCBI Taxonomy" id="575"/>
    <lineage>
        <taxon>Bacteria</taxon>
        <taxon>Pseudomonadati</taxon>
        <taxon>Pseudomonadota</taxon>
        <taxon>Gammaproteobacteria</taxon>
        <taxon>Enterobacterales</taxon>
        <taxon>Enterobacteriaceae</taxon>
        <taxon>Klebsiella/Raoultella group</taxon>
        <taxon>Raoultella</taxon>
    </lineage>
</organism>
<proteinExistence type="predicted"/>